<proteinExistence type="predicted"/>
<evidence type="ECO:0000313" key="2">
    <source>
        <dbReference type="Proteomes" id="UP000643405"/>
    </source>
</evidence>
<sequence length="189" mass="21132">MAAPRNQATFIRKLRAPVSESAIASWYAEADLLDSYAVTIDRQITTSVHGLVVQTLASHPTWLQALFHLRDALVRPFGVMTTKVMKDAAQPHERIDFFRIQSETPDEIILGDDDRHLNFRVSFLKRTGPNGTEVIATTVVHINNGFGRFYISLIAPFHRLVVRKSLKRLAQTLAGEHDPICPALGIPIP</sequence>
<dbReference type="Proteomes" id="UP000643405">
    <property type="component" value="Unassembled WGS sequence"/>
</dbReference>
<name>A0A8J6TW95_9HYPH</name>
<protein>
    <submittedName>
        <fullName evidence="1">DUF2867 domain-containing protein</fullName>
    </submittedName>
</protein>
<evidence type="ECO:0000313" key="1">
    <source>
        <dbReference type="EMBL" id="MBD0413186.1"/>
    </source>
</evidence>
<accession>A0A8J6TW95</accession>
<dbReference type="RefSeq" id="WP_188162638.1">
    <property type="nucleotide sequence ID" value="NZ_JACVVX010000001.1"/>
</dbReference>
<organism evidence="1 2">
    <name type="scientific">Oryzicola mucosus</name>
    <dbReference type="NCBI Taxonomy" id="2767425"/>
    <lineage>
        <taxon>Bacteria</taxon>
        <taxon>Pseudomonadati</taxon>
        <taxon>Pseudomonadota</taxon>
        <taxon>Alphaproteobacteria</taxon>
        <taxon>Hyphomicrobiales</taxon>
        <taxon>Phyllobacteriaceae</taxon>
        <taxon>Oryzicola</taxon>
    </lineage>
</organism>
<dbReference type="AlphaFoldDB" id="A0A8J6TW95"/>
<reference evidence="1" key="1">
    <citation type="submission" date="2020-09" db="EMBL/GenBank/DDBJ databases">
        <title>Genome seq and assembly of Tianweitania sp.</title>
        <authorList>
            <person name="Chhetri G."/>
        </authorList>
    </citation>
    <scope>NUCLEOTIDE SEQUENCE</scope>
    <source>
        <strain evidence="1">Rool2</strain>
    </source>
</reference>
<gene>
    <name evidence="1" type="ORF">ICI42_00765</name>
</gene>
<dbReference type="Pfam" id="PF11066">
    <property type="entry name" value="DUF2867"/>
    <property type="match status" value="1"/>
</dbReference>
<dbReference type="InterPro" id="IPR021295">
    <property type="entry name" value="DUF2867"/>
</dbReference>
<keyword evidence="2" id="KW-1185">Reference proteome</keyword>
<dbReference type="EMBL" id="JACVVX010000001">
    <property type="protein sequence ID" value="MBD0413186.1"/>
    <property type="molecule type" value="Genomic_DNA"/>
</dbReference>
<comment type="caution">
    <text evidence="1">The sequence shown here is derived from an EMBL/GenBank/DDBJ whole genome shotgun (WGS) entry which is preliminary data.</text>
</comment>